<evidence type="ECO:0000313" key="2">
    <source>
        <dbReference type="EMBL" id="RKO90116.1"/>
    </source>
</evidence>
<organism evidence="2 3">
    <name type="scientific">Blyttiomyces helicus</name>
    <dbReference type="NCBI Taxonomy" id="388810"/>
    <lineage>
        <taxon>Eukaryota</taxon>
        <taxon>Fungi</taxon>
        <taxon>Fungi incertae sedis</taxon>
        <taxon>Chytridiomycota</taxon>
        <taxon>Chytridiomycota incertae sedis</taxon>
        <taxon>Chytridiomycetes</taxon>
        <taxon>Chytridiomycetes incertae sedis</taxon>
        <taxon>Blyttiomyces</taxon>
    </lineage>
</organism>
<reference evidence="3" key="1">
    <citation type="journal article" date="2018" name="Nat. Microbiol.">
        <title>Leveraging single-cell genomics to expand the fungal tree of life.</title>
        <authorList>
            <person name="Ahrendt S.R."/>
            <person name="Quandt C.A."/>
            <person name="Ciobanu D."/>
            <person name="Clum A."/>
            <person name="Salamov A."/>
            <person name="Andreopoulos B."/>
            <person name="Cheng J.F."/>
            <person name="Woyke T."/>
            <person name="Pelin A."/>
            <person name="Henrissat B."/>
            <person name="Reynolds N.K."/>
            <person name="Benny G.L."/>
            <person name="Smith M.E."/>
            <person name="James T.Y."/>
            <person name="Grigoriev I.V."/>
        </authorList>
    </citation>
    <scope>NUCLEOTIDE SEQUENCE [LARGE SCALE GENOMIC DNA]</scope>
</reference>
<dbReference type="EMBL" id="KZ995716">
    <property type="protein sequence ID" value="RKO90116.1"/>
    <property type="molecule type" value="Genomic_DNA"/>
</dbReference>
<feature type="compositionally biased region" description="Basic and acidic residues" evidence="1">
    <location>
        <begin position="255"/>
        <end position="271"/>
    </location>
</feature>
<keyword evidence="3" id="KW-1185">Reference proteome</keyword>
<gene>
    <name evidence="2" type="ORF">BDK51DRAFT_46094</name>
</gene>
<protein>
    <submittedName>
        <fullName evidence="2">Uncharacterized protein</fullName>
    </submittedName>
</protein>
<dbReference type="AlphaFoldDB" id="A0A4P9WHU5"/>
<name>A0A4P9WHU5_9FUNG</name>
<proteinExistence type="predicted"/>
<accession>A0A4P9WHU5</accession>
<sequence>MAGKKGSKGKRPKTTTSSTVRKVPFDLATVVLLDHLAYSAEFPQLLSEASTAQGLGCQSLPQTNSEEEIASASLFLNPPTIGLGKRNATWASCMTKVIHSTQPTIYYVPKQSKDLLTAINNHTSEVKSLNLQDTQRAAQDAETGCRAEHMVGLSAPDNSGAVLFPLARASNTIDPLPFIFAFVLVLVLKDGGTPELFTRSSYVVEFESKVPGLGGSLYWDGSGFWVYGREEDACRVGMVESLAPSPSGIFSLYSPRKEPMRHPSSTQERKGTPPGGIWPRYLSLMLLGLSSPHAGKGTHETFDQTSGLMKCACNEEVYALGIRIRALPPPGSRSLTPSDLLSPLEQRWGGPGKPGHFNGQCRPSFELSSRANGWLVICSSCH</sequence>
<feature type="region of interest" description="Disordered" evidence="1">
    <location>
        <begin position="254"/>
        <end position="275"/>
    </location>
</feature>
<dbReference type="Proteomes" id="UP000269721">
    <property type="component" value="Unassembled WGS sequence"/>
</dbReference>
<evidence type="ECO:0000313" key="3">
    <source>
        <dbReference type="Proteomes" id="UP000269721"/>
    </source>
</evidence>
<evidence type="ECO:0000256" key="1">
    <source>
        <dbReference type="SAM" id="MobiDB-lite"/>
    </source>
</evidence>